<keyword evidence="2" id="KW-1185">Reference proteome</keyword>
<accession>A0A947GGB3</accession>
<dbReference type="RefSeq" id="WP_215607905.1">
    <property type="nucleotide sequence ID" value="NZ_JADOES010000007.1"/>
</dbReference>
<dbReference type="EMBL" id="JADOES010000007">
    <property type="protein sequence ID" value="MBT9314830.1"/>
    <property type="molecule type" value="Genomic_DNA"/>
</dbReference>
<proteinExistence type="predicted"/>
<gene>
    <name evidence="1" type="ORF">IXB50_05280</name>
</gene>
<comment type="caution">
    <text evidence="1">The sequence shown here is derived from an EMBL/GenBank/DDBJ whole genome shotgun (WGS) entry which is preliminary data.</text>
</comment>
<sequence length="74" mass="8210">MNLKPLRGKYRPNAVRQADVLNDELILDRYLRCLELPFKIYDLCCAHAGRMAIKGTAPAIAARSQGHSLGSTIL</sequence>
<reference evidence="1" key="2">
    <citation type="journal article" date="2021" name="Mar. Drugs">
        <title>Genome Reduction and Secondary Metabolism of the Marine Sponge-Associated Cyanobacterium Leptothoe.</title>
        <authorList>
            <person name="Konstantinou D."/>
            <person name="Popin R.V."/>
            <person name="Fewer D.P."/>
            <person name="Sivonen K."/>
            <person name="Gkelis S."/>
        </authorList>
    </citation>
    <scope>NUCLEOTIDE SEQUENCE</scope>
    <source>
        <strain evidence="1">TAU-MAC 1115</strain>
    </source>
</reference>
<evidence type="ECO:0000313" key="2">
    <source>
        <dbReference type="Proteomes" id="UP000717364"/>
    </source>
</evidence>
<dbReference type="AlphaFoldDB" id="A0A947GGB3"/>
<protein>
    <submittedName>
        <fullName evidence="1">Uncharacterized protein</fullName>
    </submittedName>
</protein>
<organism evidence="1 2">
    <name type="scientific">Leptothoe spongobia TAU-MAC 1115</name>
    <dbReference type="NCBI Taxonomy" id="1967444"/>
    <lineage>
        <taxon>Bacteria</taxon>
        <taxon>Bacillati</taxon>
        <taxon>Cyanobacteriota</taxon>
        <taxon>Cyanophyceae</taxon>
        <taxon>Nodosilineales</taxon>
        <taxon>Cymatolegaceae</taxon>
        <taxon>Leptothoe</taxon>
        <taxon>Leptothoe spongobia</taxon>
    </lineage>
</organism>
<evidence type="ECO:0000313" key="1">
    <source>
        <dbReference type="EMBL" id="MBT9314830.1"/>
    </source>
</evidence>
<dbReference type="Proteomes" id="UP000717364">
    <property type="component" value="Unassembled WGS sequence"/>
</dbReference>
<name>A0A947GGB3_9CYAN</name>
<reference evidence="1" key="1">
    <citation type="submission" date="2020-11" db="EMBL/GenBank/DDBJ databases">
        <authorList>
            <person name="Konstantinou D."/>
            <person name="Gkelis S."/>
            <person name="Popin R."/>
            <person name="Fewer D."/>
            <person name="Sivonen K."/>
        </authorList>
    </citation>
    <scope>NUCLEOTIDE SEQUENCE</scope>
    <source>
        <strain evidence="1">TAU-MAC 1115</strain>
    </source>
</reference>